<dbReference type="EMBL" id="JAFNEN010000002">
    <property type="protein sequence ID" value="KAG8201808.1"/>
    <property type="molecule type" value="Genomic_DNA"/>
</dbReference>
<evidence type="ECO:0000256" key="1">
    <source>
        <dbReference type="SAM" id="MobiDB-lite"/>
    </source>
</evidence>
<sequence>MQQGGGHSGTRTQSSIGSEQDEFLSMRRPGSDAPVEQVRKKKTNTRKTRVQAIVRGRFVAMARIKNVIRKE</sequence>
<feature type="compositionally biased region" description="Basic residues" evidence="1">
    <location>
        <begin position="39"/>
        <end position="48"/>
    </location>
</feature>
<feature type="region of interest" description="Disordered" evidence="1">
    <location>
        <begin position="1"/>
        <end position="48"/>
    </location>
</feature>
<feature type="compositionally biased region" description="Polar residues" evidence="1">
    <location>
        <begin position="9"/>
        <end position="18"/>
    </location>
</feature>
<gene>
    <name evidence="2" type="ORF">JTE90_027289</name>
</gene>
<accession>A0AAV6W0S0</accession>
<name>A0AAV6W0S0_9ARAC</name>
<proteinExistence type="predicted"/>
<reference evidence="2 3" key="1">
    <citation type="journal article" date="2022" name="Nat. Ecol. Evol.">
        <title>A masculinizing supergene underlies an exaggerated male reproductive morph in a spider.</title>
        <authorList>
            <person name="Hendrickx F."/>
            <person name="De Corte Z."/>
            <person name="Sonet G."/>
            <person name="Van Belleghem S.M."/>
            <person name="Kostlbacher S."/>
            <person name="Vangestel C."/>
        </authorList>
    </citation>
    <scope>NUCLEOTIDE SEQUENCE [LARGE SCALE GENOMIC DNA]</scope>
    <source>
        <strain evidence="2">W744_W776</strain>
    </source>
</reference>
<protein>
    <submittedName>
        <fullName evidence="2">Uncharacterized protein</fullName>
    </submittedName>
</protein>
<keyword evidence="3" id="KW-1185">Reference proteome</keyword>
<evidence type="ECO:0000313" key="2">
    <source>
        <dbReference type="EMBL" id="KAG8201808.1"/>
    </source>
</evidence>
<organism evidence="2 3">
    <name type="scientific">Oedothorax gibbosus</name>
    <dbReference type="NCBI Taxonomy" id="931172"/>
    <lineage>
        <taxon>Eukaryota</taxon>
        <taxon>Metazoa</taxon>
        <taxon>Ecdysozoa</taxon>
        <taxon>Arthropoda</taxon>
        <taxon>Chelicerata</taxon>
        <taxon>Arachnida</taxon>
        <taxon>Araneae</taxon>
        <taxon>Araneomorphae</taxon>
        <taxon>Entelegynae</taxon>
        <taxon>Araneoidea</taxon>
        <taxon>Linyphiidae</taxon>
        <taxon>Erigoninae</taxon>
        <taxon>Oedothorax</taxon>
    </lineage>
</organism>
<dbReference type="Proteomes" id="UP000827092">
    <property type="component" value="Unassembled WGS sequence"/>
</dbReference>
<dbReference type="AlphaFoldDB" id="A0AAV6W0S0"/>
<comment type="caution">
    <text evidence="2">The sequence shown here is derived from an EMBL/GenBank/DDBJ whole genome shotgun (WGS) entry which is preliminary data.</text>
</comment>
<evidence type="ECO:0000313" key="3">
    <source>
        <dbReference type="Proteomes" id="UP000827092"/>
    </source>
</evidence>